<dbReference type="EMBL" id="PPCN01000001">
    <property type="protein sequence ID" value="POF33607.1"/>
    <property type="molecule type" value="Genomic_DNA"/>
</dbReference>
<dbReference type="AlphaFoldDB" id="A0A2S3V0V9"/>
<dbReference type="Gene3D" id="1.20.120.530">
    <property type="entry name" value="GntR ligand-binding domain-like"/>
    <property type="match status" value="1"/>
</dbReference>
<dbReference type="InterPro" id="IPR011711">
    <property type="entry name" value="GntR_C"/>
</dbReference>
<dbReference type="PROSITE" id="PS50949">
    <property type="entry name" value="HTH_GNTR"/>
    <property type="match status" value="1"/>
</dbReference>
<dbReference type="InterPro" id="IPR000524">
    <property type="entry name" value="Tscrpt_reg_HTH_GntR"/>
</dbReference>
<keyword evidence="6" id="KW-1185">Reference proteome</keyword>
<dbReference type="InterPro" id="IPR036388">
    <property type="entry name" value="WH-like_DNA-bd_sf"/>
</dbReference>
<proteinExistence type="predicted"/>
<evidence type="ECO:0000259" key="4">
    <source>
        <dbReference type="PROSITE" id="PS50949"/>
    </source>
</evidence>
<dbReference type="OrthoDB" id="7768882at2"/>
<evidence type="ECO:0000313" key="5">
    <source>
        <dbReference type="EMBL" id="POF33607.1"/>
    </source>
</evidence>
<accession>A0A2S3V0V9</accession>
<keyword evidence="5" id="KW-0670">Pyruvate</keyword>
<dbReference type="PRINTS" id="PR00035">
    <property type="entry name" value="HTHGNTR"/>
</dbReference>
<feature type="domain" description="HTH gntR-type" evidence="4">
    <location>
        <begin position="22"/>
        <end position="90"/>
    </location>
</feature>
<dbReference type="PANTHER" id="PTHR43537:SF44">
    <property type="entry name" value="GNTR FAMILY REGULATORY PROTEIN"/>
    <property type="match status" value="1"/>
</dbReference>
<evidence type="ECO:0000256" key="3">
    <source>
        <dbReference type="ARBA" id="ARBA00023163"/>
    </source>
</evidence>
<dbReference type="Proteomes" id="UP000236959">
    <property type="component" value="Unassembled WGS sequence"/>
</dbReference>
<evidence type="ECO:0000256" key="1">
    <source>
        <dbReference type="ARBA" id="ARBA00023015"/>
    </source>
</evidence>
<protein>
    <submittedName>
        <fullName evidence="5">GntR family transcriptional repressor for pyruvate dehydrogenase complex</fullName>
    </submittedName>
</protein>
<keyword evidence="3" id="KW-0804">Transcription</keyword>
<evidence type="ECO:0000256" key="2">
    <source>
        <dbReference type="ARBA" id="ARBA00023125"/>
    </source>
</evidence>
<keyword evidence="2" id="KW-0238">DNA-binding</keyword>
<dbReference type="SMART" id="SM00345">
    <property type="entry name" value="HTH_GNTR"/>
    <property type="match status" value="1"/>
</dbReference>
<organism evidence="5 6">
    <name type="scientific">Roseibium marinum</name>
    <dbReference type="NCBI Taxonomy" id="281252"/>
    <lineage>
        <taxon>Bacteria</taxon>
        <taxon>Pseudomonadati</taxon>
        <taxon>Pseudomonadota</taxon>
        <taxon>Alphaproteobacteria</taxon>
        <taxon>Hyphomicrobiales</taxon>
        <taxon>Stappiaceae</taxon>
        <taxon>Roseibium</taxon>
    </lineage>
</organism>
<dbReference type="SUPFAM" id="SSF46785">
    <property type="entry name" value="Winged helix' DNA-binding domain"/>
    <property type="match status" value="1"/>
</dbReference>
<dbReference type="Pfam" id="PF00392">
    <property type="entry name" value="GntR"/>
    <property type="match status" value="1"/>
</dbReference>
<name>A0A2S3V0V9_9HYPH</name>
<sequence length="251" mass="27825">MTILTPLEIEKVQTGEDTERERSVPARVARAIQDMIAERHLQPGDPLPSQRELAGTLQASRPSVREGISMLETLGLIRVEKRKGLFVAAAAGRLPAEFWPSGKGYGLREVFEFRAGFEPQALALAFPFLKDTGLLRLRRHAEALMLAARQGNAVAAAEEDTAFHDVIFDHCRNPLFRDIRRHLSKVMQESQWVPMVIIERVRDTAREHFAIVDAIDANDSAAACAALTDHIRAAARRCDIELAVPHRGPGA</sequence>
<dbReference type="Pfam" id="PF07729">
    <property type="entry name" value="FCD"/>
    <property type="match status" value="1"/>
</dbReference>
<dbReference type="InterPro" id="IPR008920">
    <property type="entry name" value="TF_FadR/GntR_C"/>
</dbReference>
<dbReference type="PANTHER" id="PTHR43537">
    <property type="entry name" value="TRANSCRIPTIONAL REGULATOR, GNTR FAMILY"/>
    <property type="match status" value="1"/>
</dbReference>
<reference evidence="5 6" key="1">
    <citation type="submission" date="2018-01" db="EMBL/GenBank/DDBJ databases">
        <title>Genomic Encyclopedia of Archaeal and Bacterial Type Strains, Phase II (KMG-II): from individual species to whole genera.</title>
        <authorList>
            <person name="Goeker M."/>
        </authorList>
    </citation>
    <scope>NUCLEOTIDE SEQUENCE [LARGE SCALE GENOMIC DNA]</scope>
    <source>
        <strain evidence="5 6">DSM 17023</strain>
    </source>
</reference>
<dbReference type="Gene3D" id="1.10.10.10">
    <property type="entry name" value="Winged helix-like DNA-binding domain superfamily/Winged helix DNA-binding domain"/>
    <property type="match status" value="1"/>
</dbReference>
<dbReference type="GO" id="GO:0003677">
    <property type="term" value="F:DNA binding"/>
    <property type="evidence" value="ECO:0007669"/>
    <property type="project" value="UniProtKB-KW"/>
</dbReference>
<gene>
    <name evidence="5" type="ORF">CLV41_10155</name>
</gene>
<dbReference type="RefSeq" id="WP_103220299.1">
    <property type="nucleotide sequence ID" value="NZ_PPCN01000001.1"/>
</dbReference>
<comment type="caution">
    <text evidence="5">The sequence shown here is derived from an EMBL/GenBank/DDBJ whole genome shotgun (WGS) entry which is preliminary data.</text>
</comment>
<dbReference type="InterPro" id="IPR036390">
    <property type="entry name" value="WH_DNA-bd_sf"/>
</dbReference>
<dbReference type="SUPFAM" id="SSF48008">
    <property type="entry name" value="GntR ligand-binding domain-like"/>
    <property type="match status" value="1"/>
</dbReference>
<evidence type="ECO:0000313" key="6">
    <source>
        <dbReference type="Proteomes" id="UP000236959"/>
    </source>
</evidence>
<dbReference type="CDD" id="cd07377">
    <property type="entry name" value="WHTH_GntR"/>
    <property type="match status" value="1"/>
</dbReference>
<dbReference type="SMART" id="SM00895">
    <property type="entry name" value="FCD"/>
    <property type="match status" value="1"/>
</dbReference>
<keyword evidence="1" id="KW-0805">Transcription regulation</keyword>
<dbReference type="GO" id="GO:0003700">
    <property type="term" value="F:DNA-binding transcription factor activity"/>
    <property type="evidence" value="ECO:0007669"/>
    <property type="project" value="InterPro"/>
</dbReference>